<dbReference type="CDD" id="cd01991">
    <property type="entry name" value="Asn_synthase_B_C"/>
    <property type="match status" value="1"/>
</dbReference>
<evidence type="ECO:0000259" key="12">
    <source>
        <dbReference type="PROSITE" id="PS51278"/>
    </source>
</evidence>
<reference evidence="13 14" key="1">
    <citation type="submission" date="2019-05" db="EMBL/GenBank/DDBJ databases">
        <title>We sequenced the genome of Paenibacillus hemerocallicola KCTC 33185 for further insight into its adaptation and study the phylogeny of Paenibacillus.</title>
        <authorList>
            <person name="Narsing Rao M.P."/>
        </authorList>
    </citation>
    <scope>NUCLEOTIDE SEQUENCE [LARGE SCALE GENOMIC DNA]</scope>
    <source>
        <strain evidence="13 14">KCTC 33185</strain>
    </source>
</reference>
<dbReference type="PIRSF" id="PIRSF001589">
    <property type="entry name" value="Asn_synthetase_glu-h"/>
    <property type="match status" value="1"/>
</dbReference>
<evidence type="ECO:0000256" key="11">
    <source>
        <dbReference type="PIRSR" id="PIRSR001589-3"/>
    </source>
</evidence>
<evidence type="ECO:0000256" key="5">
    <source>
        <dbReference type="ARBA" id="ARBA00022840"/>
    </source>
</evidence>
<evidence type="ECO:0000256" key="10">
    <source>
        <dbReference type="PIRSR" id="PIRSR001589-2"/>
    </source>
</evidence>
<sequence length="651" mass="74364">MCGIAGFFERSGTRSGDEMVTEIVNMTEKIIHRGPNSSGFWVDPDIGLAMGHRRLSIMDLSAEGHQPMHSQSGRYIIVFNGEIYNYKKIREALETECPDAVAKLRGHSDTEIMLLCIERWGLERAIQQFVGMFSLALWDRERRVLHLARDRMGEKPLYYGWNGNVFFFGSELKAIKAHSKCSMQINRDALTLYLRHNYIPAPYSIYSSMYKLKPGSMLSLNTNTGEIIQNSYWTVEQTVNSSKSAQFTGGDAEAVEKLDSLLKEAVSQQMVADVPLGAFLSGGIDSSAIVALMQSQSAAPIKTFTIGFYEKGYNEAEQAKEVSRHLGTDHTELYVTPREAMDVIPLLPSLYDEPFSDSSQIPTYLVSQLAKRHVTVSLSGDGGDELFGGYGRYFKNDDVWRKISSVPYFGRKGLSKMIRLIPQETWNKHSSWLSPHKAGGQRHIGDKMYTLAELLSVKDSSRLYRRSISHWQYPESVVIGGHEPVTVFDSVIPKGLSNYYETMMYYDSISYLPDDILVKVDRAGMGVSLESRIPMLDHRVVEFAWRLPLSMKIRDGKGKWLLRQVLHKYVPESLMDRPKQGFSVPIDSWLRGPMREWAEHLIDEDRLNKQGYFQAEPIRRKWTEHLNGTRNWHGYLWDILMFQAWLEEQAK</sequence>
<dbReference type="InterPro" id="IPR006426">
    <property type="entry name" value="Asn_synth_AEB"/>
</dbReference>
<gene>
    <name evidence="13" type="primary">asnB</name>
    <name evidence="13" type="ORF">FE784_09085</name>
</gene>
<name>A0A5C4TE33_9BACL</name>
<dbReference type="AlphaFoldDB" id="A0A5C4TE33"/>
<dbReference type="GO" id="GO:0005829">
    <property type="term" value="C:cytosol"/>
    <property type="evidence" value="ECO:0007669"/>
    <property type="project" value="TreeGrafter"/>
</dbReference>
<dbReference type="NCBIfam" id="TIGR01536">
    <property type="entry name" value="asn_synth_AEB"/>
    <property type="match status" value="1"/>
</dbReference>
<keyword evidence="9" id="KW-0028">Amino-acid biosynthesis</keyword>
<feature type="domain" description="Glutamine amidotransferase type-2" evidence="12">
    <location>
        <begin position="2"/>
        <end position="223"/>
    </location>
</feature>
<evidence type="ECO:0000313" key="14">
    <source>
        <dbReference type="Proteomes" id="UP000307943"/>
    </source>
</evidence>
<dbReference type="Pfam" id="PF13537">
    <property type="entry name" value="GATase_7"/>
    <property type="match status" value="1"/>
</dbReference>
<dbReference type="Pfam" id="PF00733">
    <property type="entry name" value="Asn_synthase"/>
    <property type="match status" value="1"/>
</dbReference>
<dbReference type="InterPro" id="IPR014729">
    <property type="entry name" value="Rossmann-like_a/b/a_fold"/>
</dbReference>
<dbReference type="InterPro" id="IPR033738">
    <property type="entry name" value="AsnB_N"/>
</dbReference>
<feature type="binding site" evidence="10">
    <location>
        <position position="306"/>
    </location>
    <ligand>
        <name>ATP</name>
        <dbReference type="ChEBI" id="CHEBI:30616"/>
    </ligand>
</feature>
<protein>
    <recommendedName>
        <fullName evidence="3">asparagine synthase (glutamine-hydrolyzing)</fullName>
        <ecNumber evidence="3">6.3.5.4</ecNumber>
    </recommendedName>
</protein>
<evidence type="ECO:0000256" key="4">
    <source>
        <dbReference type="ARBA" id="ARBA00022741"/>
    </source>
</evidence>
<dbReference type="SUPFAM" id="SSF56235">
    <property type="entry name" value="N-terminal nucleophile aminohydrolases (Ntn hydrolases)"/>
    <property type="match status" value="1"/>
</dbReference>
<dbReference type="PANTHER" id="PTHR43284">
    <property type="entry name" value="ASPARAGINE SYNTHETASE (GLUTAMINE-HYDROLYZING)"/>
    <property type="match status" value="1"/>
</dbReference>
<keyword evidence="7 9" id="KW-0315">Glutamine amidotransferase</keyword>
<organism evidence="13 14">
    <name type="scientific">Paenibacillus hemerocallicola</name>
    <dbReference type="NCBI Taxonomy" id="1172614"/>
    <lineage>
        <taxon>Bacteria</taxon>
        <taxon>Bacillati</taxon>
        <taxon>Bacillota</taxon>
        <taxon>Bacilli</taxon>
        <taxon>Bacillales</taxon>
        <taxon>Paenibacillaceae</taxon>
        <taxon>Paenibacillus</taxon>
    </lineage>
</organism>
<feature type="binding site" evidence="10">
    <location>
        <position position="109"/>
    </location>
    <ligand>
        <name>L-glutamine</name>
        <dbReference type="ChEBI" id="CHEBI:58359"/>
    </ligand>
</feature>
<comment type="catalytic activity">
    <reaction evidence="8">
        <text>L-aspartate + L-glutamine + ATP + H2O = L-asparagine + L-glutamate + AMP + diphosphate + H(+)</text>
        <dbReference type="Rhea" id="RHEA:12228"/>
        <dbReference type="ChEBI" id="CHEBI:15377"/>
        <dbReference type="ChEBI" id="CHEBI:15378"/>
        <dbReference type="ChEBI" id="CHEBI:29985"/>
        <dbReference type="ChEBI" id="CHEBI:29991"/>
        <dbReference type="ChEBI" id="CHEBI:30616"/>
        <dbReference type="ChEBI" id="CHEBI:33019"/>
        <dbReference type="ChEBI" id="CHEBI:58048"/>
        <dbReference type="ChEBI" id="CHEBI:58359"/>
        <dbReference type="ChEBI" id="CHEBI:456215"/>
        <dbReference type="EC" id="6.3.5.4"/>
    </reaction>
</comment>
<dbReference type="CDD" id="cd00712">
    <property type="entry name" value="AsnB"/>
    <property type="match status" value="1"/>
</dbReference>
<evidence type="ECO:0000313" key="13">
    <source>
        <dbReference type="EMBL" id="TNJ66709.1"/>
    </source>
</evidence>
<comment type="similarity">
    <text evidence="2">Belongs to the asparagine synthetase family.</text>
</comment>
<feature type="binding site" evidence="10">
    <location>
        <begin position="379"/>
        <end position="380"/>
    </location>
    <ligand>
        <name>ATP</name>
        <dbReference type="ChEBI" id="CHEBI:30616"/>
    </ligand>
</feature>
<dbReference type="GO" id="GO:0005524">
    <property type="term" value="F:ATP binding"/>
    <property type="evidence" value="ECO:0007669"/>
    <property type="project" value="UniProtKB-KW"/>
</dbReference>
<evidence type="ECO:0000256" key="9">
    <source>
        <dbReference type="PIRSR" id="PIRSR001589-1"/>
    </source>
</evidence>
<dbReference type="EC" id="6.3.5.4" evidence="3"/>
<keyword evidence="6 9" id="KW-0061">Asparagine biosynthesis</keyword>
<dbReference type="GO" id="GO:0006529">
    <property type="term" value="P:asparagine biosynthetic process"/>
    <property type="evidence" value="ECO:0007669"/>
    <property type="project" value="UniProtKB-KW"/>
</dbReference>
<dbReference type="PROSITE" id="PS51278">
    <property type="entry name" value="GATASE_TYPE_2"/>
    <property type="match status" value="1"/>
</dbReference>
<comment type="caution">
    <text evidence="13">The sequence shown here is derived from an EMBL/GenBank/DDBJ whole genome shotgun (WGS) entry which is preliminary data.</text>
</comment>
<evidence type="ECO:0000256" key="6">
    <source>
        <dbReference type="ARBA" id="ARBA00022888"/>
    </source>
</evidence>
<keyword evidence="14" id="KW-1185">Reference proteome</keyword>
<evidence type="ECO:0000256" key="2">
    <source>
        <dbReference type="ARBA" id="ARBA00005752"/>
    </source>
</evidence>
<dbReference type="SUPFAM" id="SSF52402">
    <property type="entry name" value="Adenine nucleotide alpha hydrolases-like"/>
    <property type="match status" value="1"/>
</dbReference>
<comment type="pathway">
    <text evidence="1">Amino-acid biosynthesis; L-asparagine biosynthesis; L-asparagine from L-aspartate (L-Gln route): step 1/1.</text>
</comment>
<evidence type="ECO:0000256" key="7">
    <source>
        <dbReference type="ARBA" id="ARBA00022962"/>
    </source>
</evidence>
<dbReference type="InterPro" id="IPR051786">
    <property type="entry name" value="ASN_synthetase/amidase"/>
</dbReference>
<feature type="site" description="Important for beta-aspartyl-AMP intermediate formation" evidence="11">
    <location>
        <position position="381"/>
    </location>
</feature>
<dbReference type="OrthoDB" id="9763290at2"/>
<keyword evidence="5 10" id="KW-0067">ATP-binding</keyword>
<dbReference type="Gene3D" id="3.60.20.10">
    <property type="entry name" value="Glutamine Phosphoribosylpyrophosphate, subunit 1, domain 1"/>
    <property type="match status" value="1"/>
</dbReference>
<accession>A0A5C4TE33</accession>
<dbReference type="GO" id="GO:0004066">
    <property type="term" value="F:asparagine synthase (glutamine-hydrolyzing) activity"/>
    <property type="evidence" value="ECO:0007669"/>
    <property type="project" value="UniProtKB-EC"/>
</dbReference>
<dbReference type="InterPro" id="IPR001962">
    <property type="entry name" value="Asn_synthase"/>
</dbReference>
<evidence type="ECO:0000256" key="3">
    <source>
        <dbReference type="ARBA" id="ARBA00012737"/>
    </source>
</evidence>
<evidence type="ECO:0000256" key="8">
    <source>
        <dbReference type="ARBA" id="ARBA00048741"/>
    </source>
</evidence>
<keyword evidence="13" id="KW-0436">Ligase</keyword>
<proteinExistence type="inferred from homology"/>
<dbReference type="EMBL" id="VDCQ01000009">
    <property type="protein sequence ID" value="TNJ66709.1"/>
    <property type="molecule type" value="Genomic_DNA"/>
</dbReference>
<dbReference type="InterPro" id="IPR029055">
    <property type="entry name" value="Ntn_hydrolases_N"/>
</dbReference>
<dbReference type="RefSeq" id="WP_139601860.1">
    <property type="nucleotide sequence ID" value="NZ_VDCQ01000009.1"/>
</dbReference>
<keyword evidence="4 10" id="KW-0547">Nucleotide-binding</keyword>
<evidence type="ECO:0000256" key="1">
    <source>
        <dbReference type="ARBA" id="ARBA00005187"/>
    </source>
</evidence>
<dbReference type="Proteomes" id="UP000307943">
    <property type="component" value="Unassembled WGS sequence"/>
</dbReference>
<dbReference type="InterPro" id="IPR017932">
    <property type="entry name" value="GATase_2_dom"/>
</dbReference>
<feature type="active site" description="For GATase activity" evidence="9">
    <location>
        <position position="2"/>
    </location>
</feature>
<dbReference type="PANTHER" id="PTHR43284:SF1">
    <property type="entry name" value="ASPARAGINE SYNTHETASE"/>
    <property type="match status" value="1"/>
</dbReference>
<dbReference type="Gene3D" id="3.40.50.620">
    <property type="entry name" value="HUPs"/>
    <property type="match status" value="1"/>
</dbReference>